<comment type="caution">
    <text evidence="1">The sequence shown here is derived from an EMBL/GenBank/DDBJ whole genome shotgun (WGS) entry which is preliminary data.</text>
</comment>
<name>A0A1V3X6Z5_MYCKA</name>
<dbReference type="EMBL" id="MVBM01000004">
    <property type="protein sequence ID" value="OOK74221.1"/>
    <property type="molecule type" value="Genomic_DNA"/>
</dbReference>
<organism evidence="1 2">
    <name type="scientific">Mycobacterium kansasii</name>
    <dbReference type="NCBI Taxonomy" id="1768"/>
    <lineage>
        <taxon>Bacteria</taxon>
        <taxon>Bacillati</taxon>
        <taxon>Actinomycetota</taxon>
        <taxon>Actinomycetes</taxon>
        <taxon>Mycobacteriales</taxon>
        <taxon>Mycobacteriaceae</taxon>
        <taxon>Mycobacterium</taxon>
    </lineage>
</organism>
<protein>
    <submittedName>
        <fullName evidence="1">Uncharacterized protein</fullName>
    </submittedName>
</protein>
<evidence type="ECO:0000313" key="2">
    <source>
        <dbReference type="Proteomes" id="UP000189229"/>
    </source>
</evidence>
<proteinExistence type="predicted"/>
<sequence>MEKVIAVLLRDEPDDDWCARQLGPVADALVELGLPGSLSMFATVRCVAP</sequence>
<reference evidence="1 2" key="1">
    <citation type="submission" date="2017-02" db="EMBL/GenBank/DDBJ databases">
        <title>Complete genome sequences of Mycobacterium kansasii strains isolated from rhesus macaques.</title>
        <authorList>
            <person name="Panda A."/>
            <person name="Nagaraj S."/>
            <person name="Zhao X."/>
            <person name="Tettelin H."/>
            <person name="Detolla L.J."/>
        </authorList>
    </citation>
    <scope>NUCLEOTIDE SEQUENCE [LARGE SCALE GENOMIC DNA]</scope>
    <source>
        <strain evidence="1 2">11-3813</strain>
    </source>
</reference>
<dbReference type="AlphaFoldDB" id="A0A1V3X6Z5"/>
<dbReference type="Proteomes" id="UP000189229">
    <property type="component" value="Unassembled WGS sequence"/>
</dbReference>
<gene>
    <name evidence="1" type="ORF">BZL30_4906</name>
</gene>
<accession>A0A1V3X6Z5</accession>
<evidence type="ECO:0000313" key="1">
    <source>
        <dbReference type="EMBL" id="OOK74221.1"/>
    </source>
</evidence>